<dbReference type="GO" id="GO:0009307">
    <property type="term" value="P:DNA restriction-modification system"/>
    <property type="evidence" value="ECO:0007669"/>
    <property type="project" value="UniProtKB-KW"/>
</dbReference>
<dbReference type="GO" id="GO:0003677">
    <property type="term" value="F:DNA binding"/>
    <property type="evidence" value="ECO:0007669"/>
    <property type="project" value="InterPro"/>
</dbReference>
<evidence type="ECO:0000256" key="2">
    <source>
        <dbReference type="ARBA" id="ARBA00022603"/>
    </source>
</evidence>
<keyword evidence="4" id="KW-0949">S-adenosyl-L-methionine</keyword>
<evidence type="ECO:0000313" key="8">
    <source>
        <dbReference type="Proteomes" id="UP000601171"/>
    </source>
</evidence>
<dbReference type="InterPro" id="IPR002295">
    <property type="entry name" value="N4/N6-MTase_EcoPI_Mod-like"/>
</dbReference>
<dbReference type="GO" id="GO:0005737">
    <property type="term" value="C:cytoplasm"/>
    <property type="evidence" value="ECO:0007669"/>
    <property type="project" value="TreeGrafter"/>
</dbReference>
<dbReference type="GO" id="GO:0008170">
    <property type="term" value="F:N-methyltransferase activity"/>
    <property type="evidence" value="ECO:0007669"/>
    <property type="project" value="InterPro"/>
</dbReference>
<evidence type="ECO:0000256" key="5">
    <source>
        <dbReference type="ARBA" id="ARBA00022747"/>
    </source>
</evidence>
<sequence>MDLFVLSNILNESIFKAKELLNAANAVDLKEEIVIKDNKSKDTKDLLYHCDNIEAIIDLLNKGYKEKIDLIYIDPPFFTKSNYNRKVQVLHNGQKETIEYLAYNDTWVNGFGEYLEMLSIRLYLMKELLSEKGSMYVHLDYRSVHYIKIILDQIFGEENFLNEIIWAYKSGGTSNKRFSRKHESILVYTKTKNYIFNLQKEKSYNRKFKPYRFKGVKEYEDDLGWYTLVNLKDVWQIDMVGRTSGERVGYETQKPEALLQRILLSSSNEDSIVADFFAGSGTTLKVAENLNRRFIGSDIGNSSIVTIKKRLDKSYKILAPTENIDNELLGYKINIKNLDSDFQIVELILEKYKLDLGNFKLNKKYTDIINHISNEDSLALIDYLGIGVLEDYQFIFFEEYRSLNRLRIDTVLSFKLSSEFIDKQLYIKIVDIFGNTAYSLLER</sequence>
<keyword evidence="8" id="KW-1185">Reference proteome</keyword>
<dbReference type="PRINTS" id="PR00506">
    <property type="entry name" value="D21N6MTFRASE"/>
</dbReference>
<dbReference type="AlphaFoldDB" id="A0A926ES30"/>
<dbReference type="InterPro" id="IPR002052">
    <property type="entry name" value="DNA_methylase_N6_adenine_CS"/>
</dbReference>
<evidence type="ECO:0000256" key="4">
    <source>
        <dbReference type="ARBA" id="ARBA00022691"/>
    </source>
</evidence>
<organism evidence="7 8">
    <name type="scientific">Paratissierella segnis</name>
    <dbReference type="NCBI Taxonomy" id="2763679"/>
    <lineage>
        <taxon>Bacteria</taxon>
        <taxon>Bacillati</taxon>
        <taxon>Bacillota</taxon>
        <taxon>Tissierellia</taxon>
        <taxon>Tissierellales</taxon>
        <taxon>Tissierellaceae</taxon>
        <taxon>Paratissierella</taxon>
    </lineage>
</organism>
<proteinExistence type="inferred from homology"/>
<dbReference type="PROSITE" id="PS00092">
    <property type="entry name" value="N6_MTASE"/>
    <property type="match status" value="1"/>
</dbReference>
<evidence type="ECO:0000256" key="1">
    <source>
        <dbReference type="ARBA" id="ARBA00006594"/>
    </source>
</evidence>
<dbReference type="InterPro" id="IPR029063">
    <property type="entry name" value="SAM-dependent_MTases_sf"/>
</dbReference>
<evidence type="ECO:0000259" key="6">
    <source>
        <dbReference type="Pfam" id="PF01555"/>
    </source>
</evidence>
<dbReference type="InterPro" id="IPR002941">
    <property type="entry name" value="DNA_methylase_N4/N6"/>
</dbReference>
<feature type="domain" description="DNA methylase N-4/N-6" evidence="6">
    <location>
        <begin position="68"/>
        <end position="306"/>
    </location>
</feature>
<dbReference type="Proteomes" id="UP000601171">
    <property type="component" value="Unassembled WGS sequence"/>
</dbReference>
<dbReference type="SUPFAM" id="SSF53335">
    <property type="entry name" value="S-adenosyl-L-methionine-dependent methyltransferases"/>
    <property type="match status" value="1"/>
</dbReference>
<gene>
    <name evidence="7" type="ORF">H8707_10895</name>
</gene>
<dbReference type="Gene3D" id="3.40.50.150">
    <property type="entry name" value="Vaccinia Virus protein VP39"/>
    <property type="match status" value="1"/>
</dbReference>
<dbReference type="RefSeq" id="WP_262430178.1">
    <property type="nucleotide sequence ID" value="NZ_JACRTG010000026.1"/>
</dbReference>
<evidence type="ECO:0000313" key="7">
    <source>
        <dbReference type="EMBL" id="MBC8588723.1"/>
    </source>
</evidence>
<dbReference type="PANTHER" id="PTHR13370:SF24">
    <property type="entry name" value="TYPE III RESTRICTION-MODIFICATION ENZYME STYLTI MOD SUBUNIT"/>
    <property type="match status" value="1"/>
</dbReference>
<comment type="caution">
    <text evidence="7">The sequence shown here is derived from an EMBL/GenBank/DDBJ whole genome shotgun (WGS) entry which is preliminary data.</text>
</comment>
<keyword evidence="3" id="KW-0808">Transferase</keyword>
<dbReference type="Pfam" id="PF01555">
    <property type="entry name" value="N6_N4_Mtase"/>
    <property type="match status" value="1"/>
</dbReference>
<protein>
    <submittedName>
        <fullName evidence="7">Site-specific DNA-methyltransferase</fullName>
    </submittedName>
</protein>
<dbReference type="GO" id="GO:0032259">
    <property type="term" value="P:methylation"/>
    <property type="evidence" value="ECO:0007669"/>
    <property type="project" value="UniProtKB-KW"/>
</dbReference>
<accession>A0A926ES30</accession>
<dbReference type="EMBL" id="JACRTG010000026">
    <property type="protein sequence ID" value="MBC8588723.1"/>
    <property type="molecule type" value="Genomic_DNA"/>
</dbReference>
<comment type="similarity">
    <text evidence="1">Belongs to the N(4)/N(6)-methyltransferase family.</text>
</comment>
<name>A0A926ES30_9FIRM</name>
<evidence type="ECO:0000256" key="3">
    <source>
        <dbReference type="ARBA" id="ARBA00022679"/>
    </source>
</evidence>
<reference evidence="7" key="1">
    <citation type="submission" date="2020-08" db="EMBL/GenBank/DDBJ databases">
        <title>Genome public.</title>
        <authorList>
            <person name="Liu C."/>
            <person name="Sun Q."/>
        </authorList>
    </citation>
    <scope>NUCLEOTIDE SEQUENCE</scope>
    <source>
        <strain evidence="7">BX21</strain>
    </source>
</reference>
<keyword evidence="5" id="KW-0680">Restriction system</keyword>
<dbReference type="PANTHER" id="PTHR13370">
    <property type="entry name" value="RNA METHYLASE-RELATED"/>
    <property type="match status" value="1"/>
</dbReference>
<keyword evidence="2" id="KW-0489">Methyltransferase</keyword>